<evidence type="ECO:0000256" key="2">
    <source>
        <dbReference type="ARBA" id="ARBA00023235"/>
    </source>
</evidence>
<dbReference type="GO" id="GO:0006364">
    <property type="term" value="P:rRNA processing"/>
    <property type="evidence" value="ECO:0007669"/>
    <property type="project" value="UniProtKB-ARBA"/>
</dbReference>
<dbReference type="EC" id="5.4.99.-" evidence="3"/>
<dbReference type="InterPro" id="IPR000748">
    <property type="entry name" value="PsdUridine_synth_RsuA/RluB/E/F"/>
</dbReference>
<dbReference type="Gene3D" id="3.30.70.1560">
    <property type="entry name" value="Alpha-L RNA-binding motif"/>
    <property type="match status" value="1"/>
</dbReference>
<accession>A0A1H8CE61</accession>
<dbReference type="EMBL" id="FOCP01000004">
    <property type="protein sequence ID" value="SEM93306.1"/>
    <property type="molecule type" value="Genomic_DNA"/>
</dbReference>
<feature type="domain" description="Pseudouridine synthase RsuA/RluA-like" evidence="4">
    <location>
        <begin position="4"/>
        <end position="149"/>
    </location>
</feature>
<evidence type="ECO:0000256" key="1">
    <source>
        <dbReference type="ARBA" id="ARBA00008348"/>
    </source>
</evidence>
<dbReference type="InterPro" id="IPR042092">
    <property type="entry name" value="PsdUridine_s_RsuA/RluB/E/F_cat"/>
</dbReference>
<dbReference type="GO" id="GO:0001522">
    <property type="term" value="P:pseudouridine synthesis"/>
    <property type="evidence" value="ECO:0007669"/>
    <property type="project" value="InterPro"/>
</dbReference>
<organism evidence="5 6">
    <name type="scientific">Nitrosomonas marina</name>
    <dbReference type="NCBI Taxonomy" id="917"/>
    <lineage>
        <taxon>Bacteria</taxon>
        <taxon>Pseudomonadati</taxon>
        <taxon>Pseudomonadota</taxon>
        <taxon>Betaproteobacteria</taxon>
        <taxon>Nitrosomonadales</taxon>
        <taxon>Nitrosomonadaceae</taxon>
        <taxon>Nitrosomonas</taxon>
    </lineage>
</organism>
<dbReference type="NCBIfam" id="TIGR00093">
    <property type="entry name" value="pseudouridine synthase"/>
    <property type="match status" value="1"/>
</dbReference>
<dbReference type="SUPFAM" id="SSF55120">
    <property type="entry name" value="Pseudouridine synthase"/>
    <property type="match status" value="1"/>
</dbReference>
<dbReference type="InterPro" id="IPR018496">
    <property type="entry name" value="PsdUridine_synth_RsuA/RluB_CS"/>
</dbReference>
<dbReference type="Proteomes" id="UP000199459">
    <property type="component" value="Unassembled WGS sequence"/>
</dbReference>
<dbReference type="InterPro" id="IPR020103">
    <property type="entry name" value="PsdUridine_synth_cat_dom_sf"/>
</dbReference>
<comment type="similarity">
    <text evidence="1 3">Belongs to the pseudouridine synthase RsuA family.</text>
</comment>
<dbReference type="InterPro" id="IPR050343">
    <property type="entry name" value="RsuA_PseudoU_synthase"/>
</dbReference>
<evidence type="ECO:0000256" key="3">
    <source>
        <dbReference type="RuleBase" id="RU003887"/>
    </source>
</evidence>
<dbReference type="OrthoDB" id="9807213at2"/>
<evidence type="ECO:0000259" key="4">
    <source>
        <dbReference type="Pfam" id="PF00849"/>
    </source>
</evidence>
<dbReference type="GO" id="GO:0009982">
    <property type="term" value="F:pseudouridine synthase activity"/>
    <property type="evidence" value="ECO:0007669"/>
    <property type="project" value="InterPro"/>
</dbReference>
<gene>
    <name evidence="5" type="ORF">SAMN05216325_104165</name>
</gene>
<dbReference type="InterPro" id="IPR020094">
    <property type="entry name" value="TruA/RsuA/RluB/E/F_N"/>
</dbReference>
<reference evidence="5 6" key="1">
    <citation type="submission" date="2016-10" db="EMBL/GenBank/DDBJ databases">
        <authorList>
            <person name="de Groot N.N."/>
        </authorList>
    </citation>
    <scope>NUCLEOTIDE SEQUENCE [LARGE SCALE GENOMIC DNA]</scope>
    <source>
        <strain evidence="5 6">Nm22</strain>
    </source>
</reference>
<dbReference type="InterPro" id="IPR006145">
    <property type="entry name" value="PsdUridine_synth_RsuA/RluA"/>
</dbReference>
<dbReference type="PROSITE" id="PS01149">
    <property type="entry name" value="PSI_RSU"/>
    <property type="match status" value="1"/>
</dbReference>
<dbReference type="PANTHER" id="PTHR47683">
    <property type="entry name" value="PSEUDOURIDINE SYNTHASE FAMILY PROTEIN-RELATED"/>
    <property type="match status" value="1"/>
</dbReference>
<dbReference type="GO" id="GO:0003723">
    <property type="term" value="F:RNA binding"/>
    <property type="evidence" value="ECO:0007669"/>
    <property type="project" value="InterPro"/>
</dbReference>
<dbReference type="STRING" id="917.SAMN05216326_12050"/>
<dbReference type="AlphaFoldDB" id="A0A1H8CE61"/>
<protein>
    <recommendedName>
        <fullName evidence="3">Pseudouridine synthase</fullName>
        <ecNumber evidence="3">5.4.99.-</ecNumber>
    </recommendedName>
</protein>
<sequence length="180" mass="20346">MSRLILFNKPYGVVSQFTAVSGHCSLKDFISLSGFYAAGRLDADSEGLLLLTDDGSLQNRISHPKYKLPKTYWAQVEGIPNKSALKQLRRGVMIKDYKTQPATAELMSVPENLWPRTPSVRFRKHIPTAWIKLVIHEGKNRQVRRMTAAVGHPTLRLIRFAIGDYSLNDLATGSWRLCHI</sequence>
<dbReference type="Gene3D" id="3.30.70.580">
    <property type="entry name" value="Pseudouridine synthase I, catalytic domain, N-terminal subdomain"/>
    <property type="match status" value="1"/>
</dbReference>
<dbReference type="GO" id="GO:0140098">
    <property type="term" value="F:catalytic activity, acting on RNA"/>
    <property type="evidence" value="ECO:0007669"/>
    <property type="project" value="UniProtKB-ARBA"/>
</dbReference>
<dbReference type="RefSeq" id="WP_090628562.1">
    <property type="nucleotide sequence ID" value="NZ_FOCP01000004.1"/>
</dbReference>
<evidence type="ECO:0000313" key="5">
    <source>
        <dbReference type="EMBL" id="SEM93306.1"/>
    </source>
</evidence>
<dbReference type="PANTHER" id="PTHR47683:SF2">
    <property type="entry name" value="RNA-BINDING S4 DOMAIN-CONTAINING PROTEIN"/>
    <property type="match status" value="1"/>
</dbReference>
<dbReference type="Pfam" id="PF00849">
    <property type="entry name" value="PseudoU_synth_2"/>
    <property type="match status" value="1"/>
</dbReference>
<name>A0A1H8CE61_9PROT</name>
<proteinExistence type="inferred from homology"/>
<evidence type="ECO:0000313" key="6">
    <source>
        <dbReference type="Proteomes" id="UP000199459"/>
    </source>
</evidence>
<keyword evidence="2 3" id="KW-0413">Isomerase</keyword>